<dbReference type="Pfam" id="PF19777">
    <property type="entry name" value="DUF6263"/>
    <property type="match status" value="1"/>
</dbReference>
<name>A0ABT4RZJ8_9FLAO</name>
<dbReference type="RefSeq" id="WP_270005275.1">
    <property type="nucleotide sequence ID" value="NZ_CAXQEU010000164.1"/>
</dbReference>
<protein>
    <submittedName>
        <fullName evidence="2">DUF6263 family protein</fullName>
    </submittedName>
</protein>
<evidence type="ECO:0000256" key="1">
    <source>
        <dbReference type="SAM" id="SignalP"/>
    </source>
</evidence>
<dbReference type="InterPro" id="IPR046230">
    <property type="entry name" value="DUF6263"/>
</dbReference>
<keyword evidence="3" id="KW-1185">Reference proteome</keyword>
<evidence type="ECO:0000313" key="2">
    <source>
        <dbReference type="EMBL" id="MDA0176991.1"/>
    </source>
</evidence>
<dbReference type="Proteomes" id="UP001149142">
    <property type="component" value="Unassembled WGS sequence"/>
</dbReference>
<organism evidence="2 3">
    <name type="scientific">Mesoflavibacter profundi</name>
    <dbReference type="NCBI Taxonomy" id="2708110"/>
    <lineage>
        <taxon>Bacteria</taxon>
        <taxon>Pseudomonadati</taxon>
        <taxon>Bacteroidota</taxon>
        <taxon>Flavobacteriia</taxon>
        <taxon>Flavobacteriales</taxon>
        <taxon>Flavobacteriaceae</taxon>
        <taxon>Mesoflavibacter</taxon>
    </lineage>
</organism>
<reference evidence="2" key="1">
    <citation type="submission" date="2022-11" db="EMBL/GenBank/DDBJ databases">
        <title>Refractory cell wall polysaccharides provide important carbon source for microbial heterotrophs in the hadal ocean.</title>
        <authorList>
            <person name="Zhu X."/>
        </authorList>
    </citation>
    <scope>NUCLEOTIDE SEQUENCE</scope>
    <source>
        <strain evidence="2">MTRN7</strain>
    </source>
</reference>
<comment type="caution">
    <text evidence="2">The sequence shown here is derived from an EMBL/GenBank/DDBJ whole genome shotgun (WGS) entry which is preliminary data.</text>
</comment>
<feature type="signal peptide" evidence="1">
    <location>
        <begin position="1"/>
        <end position="21"/>
    </location>
</feature>
<feature type="chain" id="PRO_5046704222" evidence="1">
    <location>
        <begin position="22"/>
        <end position="294"/>
    </location>
</feature>
<accession>A0ABT4RZJ8</accession>
<dbReference type="EMBL" id="JAPFGC010000002">
    <property type="protein sequence ID" value="MDA0176991.1"/>
    <property type="molecule type" value="Genomic_DNA"/>
</dbReference>
<sequence length="294" mass="33097">MTFSKLSVLLAFVGFTSVLNAQSYLGFNLKVGDSLRISQDSKQEIVQKMNEQEHKIINNLGGDYLFYVKKKTDSSYIIDFKYESFYMKTTSNLAGPIYNVDTKKEISADDIEGQIFKGLTRSSLEINMLKSGKIVNLKGTDSLIEHMIGHLDIDSFTKEVVKESMRKEFGGQSLIESLNQFTYMYPNKKLNIGDTWKNKYTGELTSNNNWTFKASNSFNEITAKSTIALKNTEDNITMILQGTQDTTVLADKHSGWPKEATITSVAKGISIMKDMENVDIPTTITSTTIYKPLQ</sequence>
<proteinExistence type="predicted"/>
<evidence type="ECO:0000313" key="3">
    <source>
        <dbReference type="Proteomes" id="UP001149142"/>
    </source>
</evidence>
<gene>
    <name evidence="2" type="ORF">OOZ35_05720</name>
</gene>
<keyword evidence="1" id="KW-0732">Signal</keyword>